<feature type="compositionally biased region" description="Polar residues" evidence="2">
    <location>
        <begin position="543"/>
        <end position="557"/>
    </location>
</feature>
<protein>
    <submittedName>
        <fullName evidence="5">Nucleoporin NUP49</fullName>
    </submittedName>
</protein>
<evidence type="ECO:0000313" key="5">
    <source>
        <dbReference type="EMBL" id="KAK0650876.1"/>
    </source>
</evidence>
<feature type="compositionally biased region" description="Basic and acidic residues" evidence="2">
    <location>
        <begin position="195"/>
        <end position="217"/>
    </location>
</feature>
<feature type="domain" description="DUF4139" evidence="3">
    <location>
        <begin position="285"/>
        <end position="847"/>
    </location>
</feature>
<evidence type="ECO:0000256" key="1">
    <source>
        <dbReference type="SAM" id="Coils"/>
    </source>
</evidence>
<comment type="caution">
    <text evidence="5">The sequence shown here is derived from an EMBL/GenBank/DDBJ whole genome shotgun (WGS) entry which is preliminary data.</text>
</comment>
<evidence type="ECO:0000259" key="3">
    <source>
        <dbReference type="Pfam" id="PF13598"/>
    </source>
</evidence>
<proteinExistence type="predicted"/>
<feature type="region of interest" description="Disordered" evidence="2">
    <location>
        <begin position="253"/>
        <end position="274"/>
    </location>
</feature>
<feature type="domain" description="DUF4140" evidence="4">
    <location>
        <begin position="20"/>
        <end position="141"/>
    </location>
</feature>
<dbReference type="Pfam" id="PF13600">
    <property type="entry name" value="DUF4140"/>
    <property type="match status" value="1"/>
</dbReference>
<dbReference type="PANTHER" id="PTHR31005">
    <property type="entry name" value="DUF4139 DOMAIN-CONTAINING PROTEIN"/>
    <property type="match status" value="1"/>
</dbReference>
<dbReference type="Proteomes" id="UP001175001">
    <property type="component" value="Unassembled WGS sequence"/>
</dbReference>
<name>A0AA39YG58_9PEZI</name>
<dbReference type="InterPro" id="IPR037291">
    <property type="entry name" value="DUF4139"/>
</dbReference>
<sequence length="855" mass="92846">MSSDIPKQEFLIDDLPTTSVTIYPSRAHVVCDIADVKLQPGLNEVSIYGITPAADEHSVQVDGHGAATITDMSVELVPNRERFVDQFSDEDSSDSDGEDLTDSEFESMYLKGLAEELRNFQDELEEAREEQSCANDQLRVLNAFMESMNAKHNEPAEASKAISAYGNDRTRLYKQWTFAKRDVERLEKAIRKQEAKLQSKAKEERKAKKKQREEKEKKRAQRAREKKRVRDEKAKFWPRRLYCVKLTLELPTDTPTSSRRGSVESASQLDEKKALADGTENTVRLSLSYVVREASWSPRYNVSISSTTKTATITYSAEFSNKTSETWRDATVTLSTSQTSYSGLDDKVPELRPWPIFLRDKHTFDEDDHLWDSKFSPQENLAGGDLNTHWPGQDKFNRFEFFGPESSLFGGRPPRAPTASGTVYPSKPAFGIPSQLGPGFSLVNVPGRGFGGNNAGSGANPFSPGSAVNNGSDGPSQHPPATGGGLFGNSTNAQPAQVGGLFGSNSNNAQPAQGGGLFGGNTNAQPAQSGGGLFGSSNNNNNTQPAAASSLFGSNTNAPPPTGRLFGSIGANNSAPQAAPFTLGASEPPQHSSLHQEPTWEDSGMTTAYELPGTRTLAPSSLARRHKITTITIRDITLSYIAIPKLRKGAFLRAQLRNPSTTNDENNNDNDDSSGITLLQGAAGLTLDGSFLGNATLPRTAPGEDLDLDLGVDPAVHVAYAPALLRRGTPQSGLLLGRDTVDRYARCTTITNARKAAVRVTVRDQVPLSEQERLRVEVLEPRGLVRGGGKVRAGVAAEEEKGERKAGGGRWGEVTAEMKEGNVVEWTVELEKGKSCKLPLEWEVRMPGDKRTAFS</sequence>
<dbReference type="AlphaFoldDB" id="A0AA39YG58"/>
<evidence type="ECO:0000313" key="6">
    <source>
        <dbReference type="Proteomes" id="UP001175001"/>
    </source>
</evidence>
<dbReference type="PANTHER" id="PTHR31005:SF8">
    <property type="entry name" value="DUF4139 DOMAIN-CONTAINING PROTEIN"/>
    <property type="match status" value="1"/>
</dbReference>
<evidence type="ECO:0000256" key="2">
    <source>
        <dbReference type="SAM" id="MobiDB-lite"/>
    </source>
</evidence>
<feature type="coiled-coil region" evidence="1">
    <location>
        <begin position="110"/>
        <end position="137"/>
    </location>
</feature>
<dbReference type="EMBL" id="JAUJDW010000031">
    <property type="protein sequence ID" value="KAK0650876.1"/>
    <property type="molecule type" value="Genomic_DNA"/>
</dbReference>
<dbReference type="Pfam" id="PF13598">
    <property type="entry name" value="DUF4139"/>
    <property type="match status" value="1"/>
</dbReference>
<gene>
    <name evidence="5" type="primary">NUP49_0</name>
    <name evidence="5" type="ORF">DIS24_g6456</name>
</gene>
<feature type="compositionally biased region" description="Polar residues" evidence="2">
    <location>
        <begin position="466"/>
        <end position="475"/>
    </location>
</feature>
<dbReference type="InterPro" id="IPR011935">
    <property type="entry name" value="CHP02231"/>
</dbReference>
<keyword evidence="1" id="KW-0175">Coiled coil</keyword>
<feature type="compositionally biased region" description="Basic residues" evidence="2">
    <location>
        <begin position="218"/>
        <end position="227"/>
    </location>
</feature>
<dbReference type="InterPro" id="IPR025554">
    <property type="entry name" value="DUF4140"/>
</dbReference>
<dbReference type="GO" id="GO:0005643">
    <property type="term" value="C:nuclear pore"/>
    <property type="evidence" value="ECO:0007669"/>
    <property type="project" value="UniProtKB-SubCell"/>
</dbReference>
<feature type="compositionally biased region" description="Polar residues" evidence="2">
    <location>
        <begin position="253"/>
        <end position="268"/>
    </location>
</feature>
<organism evidence="5 6">
    <name type="scientific">Lasiodiplodia hormozganensis</name>
    <dbReference type="NCBI Taxonomy" id="869390"/>
    <lineage>
        <taxon>Eukaryota</taxon>
        <taxon>Fungi</taxon>
        <taxon>Dikarya</taxon>
        <taxon>Ascomycota</taxon>
        <taxon>Pezizomycotina</taxon>
        <taxon>Dothideomycetes</taxon>
        <taxon>Dothideomycetes incertae sedis</taxon>
        <taxon>Botryosphaeriales</taxon>
        <taxon>Botryosphaeriaceae</taxon>
        <taxon>Lasiodiplodia</taxon>
    </lineage>
</organism>
<feature type="region of interest" description="Disordered" evidence="2">
    <location>
        <begin position="454"/>
        <end position="605"/>
    </location>
</feature>
<feature type="region of interest" description="Disordered" evidence="2">
    <location>
        <begin position="195"/>
        <end position="231"/>
    </location>
</feature>
<keyword evidence="6" id="KW-1185">Reference proteome</keyword>
<reference evidence="5" key="1">
    <citation type="submission" date="2023-06" db="EMBL/GenBank/DDBJ databases">
        <title>Multi-omics analyses reveal the molecular pathogenesis toolkit of Lasiodiplodia hormozganensis, a cross-kingdom pathogen.</title>
        <authorList>
            <person name="Felix C."/>
            <person name="Meneses R."/>
            <person name="Goncalves M.F.M."/>
            <person name="Tilleman L."/>
            <person name="Duarte A.S."/>
            <person name="Jorrin-Novo J.V."/>
            <person name="Van De Peer Y."/>
            <person name="Deforce D."/>
            <person name="Van Nieuwerburgh F."/>
            <person name="Esteves A.C."/>
            <person name="Alves A."/>
        </authorList>
    </citation>
    <scope>NUCLEOTIDE SEQUENCE</scope>
    <source>
        <strain evidence="5">CBS 339.90</strain>
    </source>
</reference>
<evidence type="ECO:0000259" key="4">
    <source>
        <dbReference type="Pfam" id="PF13600"/>
    </source>
</evidence>
<accession>A0AA39YG58</accession>